<evidence type="ECO:0000313" key="3">
    <source>
        <dbReference type="Proteomes" id="UP000324222"/>
    </source>
</evidence>
<dbReference type="OrthoDB" id="425344at2759"/>
<feature type="region of interest" description="Disordered" evidence="1">
    <location>
        <begin position="1"/>
        <end position="28"/>
    </location>
</feature>
<sequence length="77" mass="8178">MVVVVGGGGGGGGGSREVAAHSQDTAQKTQTEEALSKMMVYPQDATLYLGALFPIHASERDMTTEEDVCTYLQIRES</sequence>
<feature type="compositionally biased region" description="Gly residues" evidence="1">
    <location>
        <begin position="1"/>
        <end position="15"/>
    </location>
</feature>
<name>A0A5B7JV07_PORTR</name>
<evidence type="ECO:0000313" key="2">
    <source>
        <dbReference type="EMBL" id="MPC99902.1"/>
    </source>
</evidence>
<gene>
    <name evidence="2" type="ORF">E2C01_095347</name>
</gene>
<protein>
    <submittedName>
        <fullName evidence="2">Uncharacterized protein</fullName>
    </submittedName>
</protein>
<dbReference type="AlphaFoldDB" id="A0A5B7JV07"/>
<organism evidence="2 3">
    <name type="scientific">Portunus trituberculatus</name>
    <name type="common">Swimming crab</name>
    <name type="synonym">Neptunus trituberculatus</name>
    <dbReference type="NCBI Taxonomy" id="210409"/>
    <lineage>
        <taxon>Eukaryota</taxon>
        <taxon>Metazoa</taxon>
        <taxon>Ecdysozoa</taxon>
        <taxon>Arthropoda</taxon>
        <taxon>Crustacea</taxon>
        <taxon>Multicrustacea</taxon>
        <taxon>Malacostraca</taxon>
        <taxon>Eumalacostraca</taxon>
        <taxon>Eucarida</taxon>
        <taxon>Decapoda</taxon>
        <taxon>Pleocyemata</taxon>
        <taxon>Brachyura</taxon>
        <taxon>Eubrachyura</taxon>
        <taxon>Portunoidea</taxon>
        <taxon>Portunidae</taxon>
        <taxon>Portuninae</taxon>
        <taxon>Portunus</taxon>
    </lineage>
</organism>
<accession>A0A5B7JV07</accession>
<dbReference type="EMBL" id="VSRR010120462">
    <property type="protein sequence ID" value="MPC99902.1"/>
    <property type="molecule type" value="Genomic_DNA"/>
</dbReference>
<keyword evidence="3" id="KW-1185">Reference proteome</keyword>
<reference evidence="2 3" key="1">
    <citation type="submission" date="2019-05" db="EMBL/GenBank/DDBJ databases">
        <title>Another draft genome of Portunus trituberculatus and its Hox gene families provides insights of decapod evolution.</title>
        <authorList>
            <person name="Jeong J.-H."/>
            <person name="Song I."/>
            <person name="Kim S."/>
            <person name="Choi T."/>
            <person name="Kim D."/>
            <person name="Ryu S."/>
            <person name="Kim W."/>
        </authorList>
    </citation>
    <scope>NUCLEOTIDE SEQUENCE [LARGE SCALE GENOMIC DNA]</scope>
    <source>
        <tissue evidence="2">Muscle</tissue>
    </source>
</reference>
<comment type="caution">
    <text evidence="2">The sequence shown here is derived from an EMBL/GenBank/DDBJ whole genome shotgun (WGS) entry which is preliminary data.</text>
</comment>
<proteinExistence type="predicted"/>
<evidence type="ECO:0000256" key="1">
    <source>
        <dbReference type="SAM" id="MobiDB-lite"/>
    </source>
</evidence>
<dbReference type="Proteomes" id="UP000324222">
    <property type="component" value="Unassembled WGS sequence"/>
</dbReference>